<dbReference type="Proteomes" id="UP000798662">
    <property type="component" value="Chromosome 1"/>
</dbReference>
<gene>
    <name evidence="1" type="ORF">I4F81_003387</name>
</gene>
<name>A0ACC3BSB7_PYRYE</name>
<sequence>MLHSTKRALLRPLHLSAPLDEDVAAWQQKLSNVSAALSAASASLVAQRRDWARLFTTADTFASDLHTLYPNDDDVRALGKRSRTATAGLLAGLAAVDGPAVDGAGGGGGGGPGATGPAPPPPTVAPAAPSAAGMRAASAAEAAAAAHRTVKAYLQEIDTLTREYPKVAAARRDVEAYERKVEALLGKRRVDDAKVARNEDKKDVCEQTYVTLKEALLERMQGTYAKHPAVFKAAFAGFFCSWEECKERSEAALGDLGVVARSLARRGGGA</sequence>
<evidence type="ECO:0000313" key="1">
    <source>
        <dbReference type="EMBL" id="KAK1860800.1"/>
    </source>
</evidence>
<proteinExistence type="predicted"/>
<dbReference type="EMBL" id="CM020618">
    <property type="protein sequence ID" value="KAK1860800.1"/>
    <property type="molecule type" value="Genomic_DNA"/>
</dbReference>
<evidence type="ECO:0000313" key="2">
    <source>
        <dbReference type="Proteomes" id="UP000798662"/>
    </source>
</evidence>
<comment type="caution">
    <text evidence="1">The sequence shown here is derived from an EMBL/GenBank/DDBJ whole genome shotgun (WGS) entry which is preliminary data.</text>
</comment>
<organism evidence="1 2">
    <name type="scientific">Pyropia yezoensis</name>
    <name type="common">Susabi-nori</name>
    <name type="synonym">Porphyra yezoensis</name>
    <dbReference type="NCBI Taxonomy" id="2788"/>
    <lineage>
        <taxon>Eukaryota</taxon>
        <taxon>Rhodophyta</taxon>
        <taxon>Bangiophyceae</taxon>
        <taxon>Bangiales</taxon>
        <taxon>Bangiaceae</taxon>
        <taxon>Pyropia</taxon>
    </lineage>
</organism>
<reference evidence="1" key="1">
    <citation type="submission" date="2019-11" db="EMBL/GenBank/DDBJ databases">
        <title>Nori genome reveals adaptations in red seaweeds to the harsh intertidal environment.</title>
        <authorList>
            <person name="Wang D."/>
            <person name="Mao Y."/>
        </authorList>
    </citation>
    <scope>NUCLEOTIDE SEQUENCE</scope>
    <source>
        <tissue evidence="1">Gametophyte</tissue>
    </source>
</reference>
<accession>A0ACC3BSB7</accession>
<protein>
    <submittedName>
        <fullName evidence="1">Uncharacterized protein</fullName>
    </submittedName>
</protein>
<keyword evidence="2" id="KW-1185">Reference proteome</keyword>